<proteinExistence type="predicted"/>
<accession>A0A8J7AIB3</accession>
<reference evidence="1" key="1">
    <citation type="submission" date="2020-10" db="EMBL/GenBank/DDBJ databases">
        <authorList>
            <person name="Castelo-Branco R."/>
            <person name="Eusebio N."/>
            <person name="Adriana R."/>
            <person name="Vieira A."/>
            <person name="Brugerolle De Fraissinette N."/>
            <person name="Rezende De Castro R."/>
            <person name="Schneider M.P."/>
            <person name="Vasconcelos V."/>
            <person name="Leao P.N."/>
        </authorList>
    </citation>
    <scope>NUCLEOTIDE SEQUENCE</scope>
    <source>
        <strain evidence="1">LEGE 12446</strain>
    </source>
</reference>
<dbReference type="RefSeq" id="WP_193921831.1">
    <property type="nucleotide sequence ID" value="NZ_JADEXS020000001.1"/>
</dbReference>
<protein>
    <submittedName>
        <fullName evidence="1">Uncharacterized protein</fullName>
    </submittedName>
</protein>
<gene>
    <name evidence="1" type="ORF">IQ276_28470</name>
</gene>
<evidence type="ECO:0000313" key="2">
    <source>
        <dbReference type="Proteomes" id="UP000622533"/>
    </source>
</evidence>
<evidence type="ECO:0000313" key="1">
    <source>
        <dbReference type="EMBL" id="MBE9026212.1"/>
    </source>
</evidence>
<dbReference type="EMBL" id="JADEXS010000555">
    <property type="protein sequence ID" value="MBE9026212.1"/>
    <property type="molecule type" value="Genomic_DNA"/>
</dbReference>
<keyword evidence="2" id="KW-1185">Reference proteome</keyword>
<name>A0A8J7AIB3_DESMC</name>
<comment type="caution">
    <text evidence="1">The sequence shown here is derived from an EMBL/GenBank/DDBJ whole genome shotgun (WGS) entry which is preliminary data.</text>
</comment>
<sequence length="59" mass="6852">MNKSKQGSNFSPCSLPYPNNNYLRRPTYMLAEHQKLMADIGGVPNNFKFEFIQALERDE</sequence>
<dbReference type="Proteomes" id="UP000622533">
    <property type="component" value="Unassembled WGS sequence"/>
</dbReference>
<organism evidence="1 2">
    <name type="scientific">Desmonostoc muscorum LEGE 12446</name>
    <dbReference type="NCBI Taxonomy" id="1828758"/>
    <lineage>
        <taxon>Bacteria</taxon>
        <taxon>Bacillati</taxon>
        <taxon>Cyanobacteriota</taxon>
        <taxon>Cyanophyceae</taxon>
        <taxon>Nostocales</taxon>
        <taxon>Nostocaceae</taxon>
        <taxon>Desmonostoc</taxon>
    </lineage>
</organism>
<dbReference type="AlphaFoldDB" id="A0A8J7AIB3"/>